<organism evidence="1">
    <name type="scientific">Trepomonas sp. PC1</name>
    <dbReference type="NCBI Taxonomy" id="1076344"/>
    <lineage>
        <taxon>Eukaryota</taxon>
        <taxon>Metamonada</taxon>
        <taxon>Diplomonadida</taxon>
        <taxon>Hexamitidae</taxon>
        <taxon>Hexamitinae</taxon>
        <taxon>Trepomonas</taxon>
    </lineage>
</organism>
<feature type="non-terminal residue" evidence="1">
    <location>
        <position position="1"/>
    </location>
</feature>
<gene>
    <name evidence="1" type="ORF">TPC1_20051</name>
</gene>
<feature type="non-terminal residue" evidence="1">
    <location>
        <position position="268"/>
    </location>
</feature>
<dbReference type="InterPro" id="IPR026906">
    <property type="entry name" value="LRR_5"/>
</dbReference>
<dbReference type="Pfam" id="PF13306">
    <property type="entry name" value="LRR_5"/>
    <property type="match status" value="2"/>
</dbReference>
<dbReference type="AlphaFoldDB" id="A0A146K164"/>
<protein>
    <submittedName>
        <fullName evidence="1">Leucine rich repeats-containing protein</fullName>
    </submittedName>
</protein>
<evidence type="ECO:0000313" key="1">
    <source>
        <dbReference type="EMBL" id="JAP90650.1"/>
    </source>
</evidence>
<dbReference type="Gene3D" id="3.80.10.10">
    <property type="entry name" value="Ribonuclease Inhibitor"/>
    <property type="match status" value="1"/>
</dbReference>
<reference evidence="1" key="1">
    <citation type="submission" date="2015-07" db="EMBL/GenBank/DDBJ databases">
        <title>Adaptation to a free-living lifestyle via gene acquisitions in the diplomonad Trepomonas sp. PC1.</title>
        <authorList>
            <person name="Xu F."/>
            <person name="Jerlstrom-Hultqvist J."/>
            <person name="Kolisko M."/>
            <person name="Simpson A.G.B."/>
            <person name="Roger A.J."/>
            <person name="Svard S.G."/>
            <person name="Andersson J.O."/>
        </authorList>
    </citation>
    <scope>NUCLEOTIDE SEQUENCE</scope>
    <source>
        <strain evidence="1">PC1</strain>
    </source>
</reference>
<dbReference type="InterPro" id="IPR032675">
    <property type="entry name" value="LRR_dom_sf"/>
</dbReference>
<name>A0A146K164_9EUKA</name>
<dbReference type="EMBL" id="GDID01005956">
    <property type="protein sequence ID" value="JAP90650.1"/>
    <property type="molecule type" value="Transcribed_RNA"/>
</dbReference>
<proteinExistence type="predicted"/>
<accession>A0A146K164</accession>
<sequence length="268" mass="30679">IVFSNSNISQKLVQEIRLLNIIPDVLVTPNIKEISTQPKKLQPFKSLRQVVAQNLQKVGDHVFTQGRLQKFTGGRLKTIGNCAFSCNYHLSKINIQRVVKLGQRAFDHTNIQFIKNHILETINPTQFVDCGSIQRLKMKRLQNVEIDVFNGNIVQFIDPEAFNTPKRVGMVASEINKKYYLENGVDAKIELLPDDFEYNLSKQQIELNPQIQMLPHVAINQEFHQSRYIKFVFGQNVQKIASYAFFGCCCLQIAIFPTATMIESCAFQ</sequence>